<feature type="compositionally biased region" description="Basic residues" evidence="1">
    <location>
        <begin position="193"/>
        <end position="207"/>
    </location>
</feature>
<evidence type="ECO:0000313" key="3">
    <source>
        <dbReference type="Proteomes" id="UP000799539"/>
    </source>
</evidence>
<proteinExistence type="predicted"/>
<gene>
    <name evidence="2" type="ORF">CERZMDRAFT_102456</name>
</gene>
<dbReference type="Proteomes" id="UP000799539">
    <property type="component" value="Unassembled WGS sequence"/>
</dbReference>
<feature type="region of interest" description="Disordered" evidence="1">
    <location>
        <begin position="1"/>
        <end position="65"/>
    </location>
</feature>
<dbReference type="EMBL" id="ML992704">
    <property type="protein sequence ID" value="KAF2207362.1"/>
    <property type="molecule type" value="Genomic_DNA"/>
</dbReference>
<feature type="compositionally biased region" description="Low complexity" evidence="1">
    <location>
        <begin position="11"/>
        <end position="26"/>
    </location>
</feature>
<sequence length="312" mass="34266">MAGSGDGIPRSPSTSAAGPSTTTTLTYMAPAPPRQPTTRQTTPEEPDPASSTIPTVARTPPPLPPRPRPLHIFIRAFPIRVYLKIQSLVLSPPFPPSSHRPVATELIPGDFTLPPLLHTSRFLRHSFAPKYFSSRAFIGSYHDTKAFFEALIPEHRALLRHVYVFVRPGHLPGGLKLEARKKCTTLKAEAKSKGKGKGKGKGKKSRRRGEQEGEDGEEAESTSLQKFAFPLPYKHAPKARLSPGVLSLGGRTQIGFDKELWKNAEKERGRAKEHLEELVNGAHGKGRCVVRVFEGEEDMCAYVVQGGMVGWE</sequence>
<dbReference type="OrthoDB" id="10319277at2759"/>
<accession>A0A6A6F0S8</accession>
<name>A0A6A6F0S8_9PEZI</name>
<protein>
    <submittedName>
        <fullName evidence="2">Uncharacterized protein</fullName>
    </submittedName>
</protein>
<dbReference type="AlphaFoldDB" id="A0A6A6F0S8"/>
<keyword evidence="3" id="KW-1185">Reference proteome</keyword>
<organism evidence="2 3">
    <name type="scientific">Cercospora zeae-maydis SCOH1-5</name>
    <dbReference type="NCBI Taxonomy" id="717836"/>
    <lineage>
        <taxon>Eukaryota</taxon>
        <taxon>Fungi</taxon>
        <taxon>Dikarya</taxon>
        <taxon>Ascomycota</taxon>
        <taxon>Pezizomycotina</taxon>
        <taxon>Dothideomycetes</taxon>
        <taxon>Dothideomycetidae</taxon>
        <taxon>Mycosphaerellales</taxon>
        <taxon>Mycosphaerellaceae</taxon>
        <taxon>Cercospora</taxon>
    </lineage>
</organism>
<reference evidence="2" key="1">
    <citation type="journal article" date="2020" name="Stud. Mycol.">
        <title>101 Dothideomycetes genomes: a test case for predicting lifestyles and emergence of pathogens.</title>
        <authorList>
            <person name="Haridas S."/>
            <person name="Albert R."/>
            <person name="Binder M."/>
            <person name="Bloem J."/>
            <person name="Labutti K."/>
            <person name="Salamov A."/>
            <person name="Andreopoulos B."/>
            <person name="Baker S."/>
            <person name="Barry K."/>
            <person name="Bills G."/>
            <person name="Bluhm B."/>
            <person name="Cannon C."/>
            <person name="Castanera R."/>
            <person name="Culley D."/>
            <person name="Daum C."/>
            <person name="Ezra D."/>
            <person name="Gonzalez J."/>
            <person name="Henrissat B."/>
            <person name="Kuo A."/>
            <person name="Liang C."/>
            <person name="Lipzen A."/>
            <person name="Lutzoni F."/>
            <person name="Magnuson J."/>
            <person name="Mondo S."/>
            <person name="Nolan M."/>
            <person name="Ohm R."/>
            <person name="Pangilinan J."/>
            <person name="Park H.-J."/>
            <person name="Ramirez L."/>
            <person name="Alfaro M."/>
            <person name="Sun H."/>
            <person name="Tritt A."/>
            <person name="Yoshinaga Y."/>
            <person name="Zwiers L.-H."/>
            <person name="Turgeon B."/>
            <person name="Goodwin S."/>
            <person name="Spatafora J."/>
            <person name="Crous P."/>
            <person name="Grigoriev I."/>
        </authorList>
    </citation>
    <scope>NUCLEOTIDE SEQUENCE</scope>
    <source>
        <strain evidence="2">SCOH1-5</strain>
    </source>
</reference>
<evidence type="ECO:0000256" key="1">
    <source>
        <dbReference type="SAM" id="MobiDB-lite"/>
    </source>
</evidence>
<evidence type="ECO:0000313" key="2">
    <source>
        <dbReference type="EMBL" id="KAF2207362.1"/>
    </source>
</evidence>
<feature type="region of interest" description="Disordered" evidence="1">
    <location>
        <begin position="186"/>
        <end position="222"/>
    </location>
</feature>